<organism evidence="4 5">
    <name type="scientific">Streptomyces meridianus</name>
    <dbReference type="NCBI Taxonomy" id="2938945"/>
    <lineage>
        <taxon>Bacteria</taxon>
        <taxon>Bacillati</taxon>
        <taxon>Actinomycetota</taxon>
        <taxon>Actinomycetes</taxon>
        <taxon>Kitasatosporales</taxon>
        <taxon>Streptomycetaceae</taxon>
        <taxon>Streptomyces</taxon>
    </lineage>
</organism>
<sequence length="171" mass="18523">MKSEPPDVMESQVDVHQGVLQYRQQIVADPQQFAVVRRSVGACLRTWGLRSLVEATAMCVTEMLSNVHRHVESPDCELRLERLPEGIRAVVGDCSAALPDLVGDEPDCFAESGRGLFLLSRTADRWGSTPTATGKEVWVLLREEGVSGDGPDWGPAGPEGLPPDGSRAWSG</sequence>
<feature type="domain" description="Histidine kinase/HSP90-like ATPase" evidence="3">
    <location>
        <begin position="27"/>
        <end position="139"/>
    </location>
</feature>
<dbReference type="Proteomes" id="UP001167160">
    <property type="component" value="Unassembled WGS sequence"/>
</dbReference>
<dbReference type="GO" id="GO:0005524">
    <property type="term" value="F:ATP binding"/>
    <property type="evidence" value="ECO:0007669"/>
    <property type="project" value="UniProtKB-KW"/>
</dbReference>
<dbReference type="Gene3D" id="3.30.565.10">
    <property type="entry name" value="Histidine kinase-like ATPase, C-terminal domain"/>
    <property type="match status" value="1"/>
</dbReference>
<dbReference type="InterPro" id="IPR036890">
    <property type="entry name" value="HATPase_C_sf"/>
</dbReference>
<gene>
    <name evidence="4" type="ORF">M1E25_17270</name>
</gene>
<dbReference type="PANTHER" id="PTHR35526:SF3">
    <property type="entry name" value="ANTI-SIGMA-F FACTOR RSBW"/>
    <property type="match status" value="1"/>
</dbReference>
<feature type="region of interest" description="Disordered" evidence="2">
    <location>
        <begin position="146"/>
        <end position="171"/>
    </location>
</feature>
<keyword evidence="4" id="KW-0067">ATP-binding</keyword>
<dbReference type="RefSeq" id="WP_251416488.1">
    <property type="nucleotide sequence ID" value="NZ_JAMQGM010000037.1"/>
</dbReference>
<keyword evidence="1" id="KW-0723">Serine/threonine-protein kinase</keyword>
<protein>
    <submittedName>
        <fullName evidence="4">ATP-binding protein</fullName>
    </submittedName>
</protein>
<keyword evidence="1" id="KW-0808">Transferase</keyword>
<evidence type="ECO:0000256" key="1">
    <source>
        <dbReference type="ARBA" id="ARBA00022527"/>
    </source>
</evidence>
<accession>A0ABT0X9Q8</accession>
<evidence type="ECO:0000313" key="5">
    <source>
        <dbReference type="Proteomes" id="UP001167160"/>
    </source>
</evidence>
<evidence type="ECO:0000259" key="3">
    <source>
        <dbReference type="Pfam" id="PF13581"/>
    </source>
</evidence>
<dbReference type="PANTHER" id="PTHR35526">
    <property type="entry name" value="ANTI-SIGMA-F FACTOR RSBW-RELATED"/>
    <property type="match status" value="1"/>
</dbReference>
<reference evidence="4" key="1">
    <citation type="journal article" date="2023" name="Int. J. Syst. Evol. Microbiol.">
        <title>Streptomyces meridianus sp. nov. isolated from brackish water of the Tagus estuary in Alcochete, Portugal.</title>
        <authorList>
            <person name="Santos J.D.N."/>
            <person name="Klimek D."/>
            <person name="Calusinska M."/>
            <person name="Lobo Da Cunha A."/>
            <person name="Catita J."/>
            <person name="Goncalves H."/>
            <person name="Gonzalez I."/>
            <person name="Reyes F."/>
            <person name="Lage O.M."/>
        </authorList>
    </citation>
    <scope>NUCLEOTIDE SEQUENCE</scope>
    <source>
        <strain evidence="4">MTZ3.1</strain>
    </source>
</reference>
<evidence type="ECO:0000313" key="4">
    <source>
        <dbReference type="EMBL" id="MCM2579080.1"/>
    </source>
</evidence>
<dbReference type="Pfam" id="PF13581">
    <property type="entry name" value="HATPase_c_2"/>
    <property type="match status" value="1"/>
</dbReference>
<dbReference type="CDD" id="cd16936">
    <property type="entry name" value="HATPase_RsbW-like"/>
    <property type="match status" value="1"/>
</dbReference>
<proteinExistence type="predicted"/>
<comment type="caution">
    <text evidence="4">The sequence shown here is derived from an EMBL/GenBank/DDBJ whole genome shotgun (WGS) entry which is preliminary data.</text>
</comment>
<evidence type="ECO:0000256" key="2">
    <source>
        <dbReference type="SAM" id="MobiDB-lite"/>
    </source>
</evidence>
<keyword evidence="1" id="KW-0418">Kinase</keyword>
<name>A0ABT0X9Q8_9ACTN</name>
<keyword evidence="4" id="KW-0547">Nucleotide-binding</keyword>
<keyword evidence="5" id="KW-1185">Reference proteome</keyword>
<dbReference type="EMBL" id="JAMQGM010000037">
    <property type="protein sequence ID" value="MCM2579080.1"/>
    <property type="molecule type" value="Genomic_DNA"/>
</dbReference>
<dbReference type="InterPro" id="IPR050267">
    <property type="entry name" value="Anti-sigma-factor_SerPK"/>
</dbReference>
<dbReference type="InterPro" id="IPR003594">
    <property type="entry name" value="HATPase_dom"/>
</dbReference>